<feature type="domain" description="ABC transmembrane type-1" evidence="6">
    <location>
        <begin position="106"/>
        <end position="316"/>
    </location>
</feature>
<dbReference type="PANTHER" id="PTHR43376">
    <property type="entry name" value="OLIGOPEPTIDE TRANSPORT SYSTEM PERMEASE PROTEIN"/>
    <property type="match status" value="1"/>
</dbReference>
<dbReference type="Gene3D" id="1.10.3720.10">
    <property type="entry name" value="MetI-like"/>
    <property type="match status" value="1"/>
</dbReference>
<dbReference type="STRING" id="117157.SAMN04489717_3060"/>
<reference evidence="7 8" key="1">
    <citation type="submission" date="2016-10" db="EMBL/GenBank/DDBJ databases">
        <authorList>
            <person name="de Groot N.N."/>
        </authorList>
    </citation>
    <scope>NUCLEOTIDE SEQUENCE [LARGE SCALE GENOMIC DNA]</scope>
    <source>
        <strain evidence="7 8">DSM 22024</strain>
    </source>
</reference>
<dbReference type="EMBL" id="LT629732">
    <property type="protein sequence ID" value="SDS55228.1"/>
    <property type="molecule type" value="Genomic_DNA"/>
</dbReference>
<evidence type="ECO:0000256" key="5">
    <source>
        <dbReference type="RuleBase" id="RU363032"/>
    </source>
</evidence>
<evidence type="ECO:0000256" key="2">
    <source>
        <dbReference type="ARBA" id="ARBA00022692"/>
    </source>
</evidence>
<dbReference type="GO" id="GO:0055085">
    <property type="term" value="P:transmembrane transport"/>
    <property type="evidence" value="ECO:0007669"/>
    <property type="project" value="InterPro"/>
</dbReference>
<comment type="subcellular location">
    <subcellularLocation>
        <location evidence="5">Cell membrane</location>
        <topology evidence="5">Multi-pass membrane protein</topology>
    </subcellularLocation>
    <subcellularLocation>
        <location evidence="1">Membrane</location>
        <topology evidence="1">Multi-pass membrane protein</topology>
    </subcellularLocation>
</comment>
<dbReference type="CDD" id="cd06261">
    <property type="entry name" value="TM_PBP2"/>
    <property type="match status" value="1"/>
</dbReference>
<dbReference type="PROSITE" id="PS50928">
    <property type="entry name" value="ABC_TM1"/>
    <property type="match status" value="1"/>
</dbReference>
<dbReference type="InterPro" id="IPR000515">
    <property type="entry name" value="MetI-like"/>
</dbReference>
<evidence type="ECO:0000313" key="7">
    <source>
        <dbReference type="EMBL" id="SDS55228.1"/>
    </source>
</evidence>
<feature type="transmembrane region" description="Helical" evidence="5">
    <location>
        <begin position="198"/>
        <end position="217"/>
    </location>
</feature>
<dbReference type="PANTHER" id="PTHR43376:SF1">
    <property type="entry name" value="OLIGOPEPTIDE TRANSPORT SYSTEM PERMEASE PROTEIN"/>
    <property type="match status" value="1"/>
</dbReference>
<feature type="transmembrane region" description="Helical" evidence="5">
    <location>
        <begin position="251"/>
        <end position="277"/>
    </location>
</feature>
<dbReference type="Proteomes" id="UP000198983">
    <property type="component" value="Chromosome I"/>
</dbReference>
<dbReference type="SUPFAM" id="SSF161098">
    <property type="entry name" value="MetI-like"/>
    <property type="match status" value="1"/>
</dbReference>
<dbReference type="AlphaFoldDB" id="A0A1H1T4U6"/>
<organism evidence="7 8">
    <name type="scientific">Actinopolymorpha singaporensis</name>
    <dbReference type="NCBI Taxonomy" id="117157"/>
    <lineage>
        <taxon>Bacteria</taxon>
        <taxon>Bacillati</taxon>
        <taxon>Actinomycetota</taxon>
        <taxon>Actinomycetes</taxon>
        <taxon>Propionibacteriales</taxon>
        <taxon>Actinopolymorphaceae</taxon>
        <taxon>Actinopolymorpha</taxon>
    </lineage>
</organism>
<dbReference type="InterPro" id="IPR035906">
    <property type="entry name" value="MetI-like_sf"/>
</dbReference>
<keyword evidence="8" id="KW-1185">Reference proteome</keyword>
<gene>
    <name evidence="7" type="ORF">SAMN04489717_3060</name>
</gene>
<dbReference type="GO" id="GO:0005886">
    <property type="term" value="C:plasma membrane"/>
    <property type="evidence" value="ECO:0007669"/>
    <property type="project" value="UniProtKB-SubCell"/>
</dbReference>
<feature type="transmembrane region" description="Helical" evidence="5">
    <location>
        <begin position="297"/>
        <end position="323"/>
    </location>
</feature>
<keyword evidence="4 5" id="KW-0472">Membrane</keyword>
<dbReference type="OrthoDB" id="3747763at2"/>
<keyword evidence="5" id="KW-0813">Transport</keyword>
<sequence length="335" mass="36538">MRLRKYLVGKTLWYIGALAVALVLNFLLPRLVPGNPVDAIVAQLGRSGTQAESLQRIHEHYVKEFGLDQSMLGQFFTYLGNLAHFNLGTSFANYPAHVDTLIGQALPWTIGLQLPAILIGWLVGNALGALAAFKGGWFDRGAFVSSLFLSSMPYYCLAILLLYLCAVALPLLPPGGGYEPGSTPTFHMSFMIDVMRHYWLPFLSLVLIFVGGQAVGMRSMAIYELNSDYVNYGRGLGLPDKRIVRYIFRNAMLPQVTGLALSIGTLVGGALVTEIVFSYPGIGSLLFAAIGQNDYPVIQAITLIILVAVLLSNFLVEIAYGFVDPRIRASQAGER</sequence>
<dbReference type="RefSeq" id="WP_092654344.1">
    <property type="nucleotide sequence ID" value="NZ_LT629732.1"/>
</dbReference>
<name>A0A1H1T4U6_9ACTN</name>
<dbReference type="Pfam" id="PF00528">
    <property type="entry name" value="BPD_transp_1"/>
    <property type="match status" value="1"/>
</dbReference>
<proteinExistence type="inferred from homology"/>
<accession>A0A1H1T4U6</accession>
<evidence type="ECO:0000256" key="4">
    <source>
        <dbReference type="ARBA" id="ARBA00023136"/>
    </source>
</evidence>
<protein>
    <submittedName>
        <fullName evidence="7">Peptide/nickel transport system permease protein</fullName>
    </submittedName>
</protein>
<keyword evidence="2 5" id="KW-0812">Transmembrane</keyword>
<evidence type="ECO:0000256" key="3">
    <source>
        <dbReference type="ARBA" id="ARBA00022989"/>
    </source>
</evidence>
<feature type="transmembrane region" description="Helical" evidence="5">
    <location>
        <begin position="12"/>
        <end position="28"/>
    </location>
</feature>
<comment type="similarity">
    <text evidence="5">Belongs to the binding-protein-dependent transport system permease family.</text>
</comment>
<evidence type="ECO:0000313" key="8">
    <source>
        <dbReference type="Proteomes" id="UP000198983"/>
    </source>
</evidence>
<evidence type="ECO:0000256" key="1">
    <source>
        <dbReference type="ARBA" id="ARBA00004141"/>
    </source>
</evidence>
<feature type="transmembrane region" description="Helical" evidence="5">
    <location>
        <begin position="110"/>
        <end position="133"/>
    </location>
</feature>
<evidence type="ECO:0000259" key="6">
    <source>
        <dbReference type="PROSITE" id="PS50928"/>
    </source>
</evidence>
<keyword evidence="3 5" id="KW-1133">Transmembrane helix</keyword>
<feature type="transmembrane region" description="Helical" evidence="5">
    <location>
        <begin position="154"/>
        <end position="172"/>
    </location>
</feature>